<dbReference type="Pfam" id="PF01041">
    <property type="entry name" value="DegT_DnrJ_EryC1"/>
    <property type="match status" value="1"/>
</dbReference>
<protein>
    <submittedName>
        <fullName evidence="1">Uncharacterized protein</fullName>
    </submittedName>
</protein>
<dbReference type="EMBL" id="BARS01014173">
    <property type="protein sequence ID" value="GAF90751.1"/>
    <property type="molecule type" value="Genomic_DNA"/>
</dbReference>
<evidence type="ECO:0000313" key="1">
    <source>
        <dbReference type="EMBL" id="GAF90751.1"/>
    </source>
</evidence>
<proteinExistence type="predicted"/>
<dbReference type="Gene3D" id="3.40.640.10">
    <property type="entry name" value="Type I PLP-dependent aspartate aminotransferase-like (Major domain)"/>
    <property type="match status" value="1"/>
</dbReference>
<accession>X0TU79</accession>
<name>X0TU79_9ZZZZ</name>
<dbReference type="GO" id="GO:0000271">
    <property type="term" value="P:polysaccharide biosynthetic process"/>
    <property type="evidence" value="ECO:0007669"/>
    <property type="project" value="TreeGrafter"/>
</dbReference>
<dbReference type="PANTHER" id="PTHR30244:SF34">
    <property type="entry name" value="DTDP-4-AMINO-4,6-DIDEOXYGALACTOSE TRANSAMINASE"/>
    <property type="match status" value="1"/>
</dbReference>
<reference evidence="1" key="1">
    <citation type="journal article" date="2014" name="Front. Microbiol.">
        <title>High frequency of phylogenetically diverse reductive dehalogenase-homologous genes in deep subseafloor sedimentary metagenomes.</title>
        <authorList>
            <person name="Kawai M."/>
            <person name="Futagami T."/>
            <person name="Toyoda A."/>
            <person name="Takaki Y."/>
            <person name="Nishi S."/>
            <person name="Hori S."/>
            <person name="Arai W."/>
            <person name="Tsubouchi T."/>
            <person name="Morono Y."/>
            <person name="Uchiyama I."/>
            <person name="Ito T."/>
            <person name="Fujiyama A."/>
            <person name="Inagaki F."/>
            <person name="Takami H."/>
        </authorList>
    </citation>
    <scope>NUCLEOTIDE SEQUENCE</scope>
    <source>
        <strain evidence="1">Expedition CK06-06</strain>
    </source>
</reference>
<dbReference type="AlphaFoldDB" id="X0TU79"/>
<dbReference type="InterPro" id="IPR015421">
    <property type="entry name" value="PyrdxlP-dep_Trfase_major"/>
</dbReference>
<dbReference type="GO" id="GO:0008483">
    <property type="term" value="F:transaminase activity"/>
    <property type="evidence" value="ECO:0007669"/>
    <property type="project" value="TreeGrafter"/>
</dbReference>
<gene>
    <name evidence="1" type="ORF">S01H1_24093</name>
</gene>
<dbReference type="InterPro" id="IPR015424">
    <property type="entry name" value="PyrdxlP-dep_Trfase"/>
</dbReference>
<comment type="caution">
    <text evidence="1">The sequence shown here is derived from an EMBL/GenBank/DDBJ whole genome shotgun (WGS) entry which is preliminary data.</text>
</comment>
<dbReference type="PANTHER" id="PTHR30244">
    <property type="entry name" value="TRANSAMINASE"/>
    <property type="match status" value="1"/>
</dbReference>
<sequence>AVMAVHLYGLPCDMDSLVRICEEHKLLLIEDCAEGFGTYYRGQHVGTFGDIATFSFFGNKTITTGEGGMVVAKDKAVIERAYHLKNQGVS</sequence>
<dbReference type="GO" id="GO:0030170">
    <property type="term" value="F:pyridoxal phosphate binding"/>
    <property type="evidence" value="ECO:0007669"/>
    <property type="project" value="TreeGrafter"/>
</dbReference>
<dbReference type="InterPro" id="IPR000653">
    <property type="entry name" value="DegT/StrS_aminotransferase"/>
</dbReference>
<feature type="non-terminal residue" evidence="1">
    <location>
        <position position="90"/>
    </location>
</feature>
<organism evidence="1">
    <name type="scientific">marine sediment metagenome</name>
    <dbReference type="NCBI Taxonomy" id="412755"/>
    <lineage>
        <taxon>unclassified sequences</taxon>
        <taxon>metagenomes</taxon>
        <taxon>ecological metagenomes</taxon>
    </lineage>
</organism>
<dbReference type="SUPFAM" id="SSF53383">
    <property type="entry name" value="PLP-dependent transferases"/>
    <property type="match status" value="1"/>
</dbReference>
<feature type="non-terminal residue" evidence="1">
    <location>
        <position position="1"/>
    </location>
</feature>